<protein>
    <submittedName>
        <fullName evidence="3">Tetratricopeptide repeat protein</fullName>
    </submittedName>
</protein>
<accession>A0ABS3RHY3</accession>
<dbReference type="SUPFAM" id="SSF52540">
    <property type="entry name" value="P-loop containing nucleoside triphosphate hydrolases"/>
    <property type="match status" value="1"/>
</dbReference>
<dbReference type="Gene3D" id="3.40.50.300">
    <property type="entry name" value="P-loop containing nucleotide triphosphate hydrolases"/>
    <property type="match status" value="1"/>
</dbReference>
<evidence type="ECO:0000256" key="1">
    <source>
        <dbReference type="PROSITE-ProRule" id="PRU00339"/>
    </source>
</evidence>
<evidence type="ECO:0000256" key="2">
    <source>
        <dbReference type="SAM" id="MobiDB-lite"/>
    </source>
</evidence>
<dbReference type="RefSeq" id="WP_208236159.1">
    <property type="nucleotide sequence ID" value="NZ_JAGEPF010000001.1"/>
</dbReference>
<dbReference type="InterPro" id="IPR042197">
    <property type="entry name" value="Apaf_helical"/>
</dbReference>
<organism evidence="3 4">
    <name type="scientific">Actinomadura violacea</name>
    <dbReference type="NCBI Taxonomy" id="2819934"/>
    <lineage>
        <taxon>Bacteria</taxon>
        <taxon>Bacillati</taxon>
        <taxon>Actinomycetota</taxon>
        <taxon>Actinomycetes</taxon>
        <taxon>Streptosporangiales</taxon>
        <taxon>Thermomonosporaceae</taxon>
        <taxon>Actinomadura</taxon>
    </lineage>
</organism>
<sequence>MVNPTDDAIESGSGASAGRDIHQDGQFVAGRDTHIGTMSIHYHQPEVPAPRSPVSRLRRRGTTFIGRAAERASLREWMDYDRNPFPLANVLNGPGSGKTSLALQVARDVAPSYPGGQLFLELSQVGLPELDVSEALFRLLLQLEVPESRIPGSLAGRIELFHAELRKPTLLVLDSVTSARQVMDLLPSRADCGVLMTSRRSFSELEDIREMDLGNMTDDEAYALLEARIGADRVAADPVAARRIIELCGGLPLALHMAGAQLTKPASRRMPLARFADRLAAERLDLLKTDHLDLRTSFSLSYRELSPQAARHFRLLSQIAVSDFGDALAAAVDGTGAWEDTLAELFNTHLIEPVGQDRARFHDLVKVFAQERAETEDAQAEREAAVDRAMAWALETAAGWGRHIGVDGRRTADGDAYAAALDGLDGEHATLSAIVRQAAATGRDDVPWRVVSNLAGFFEIRGHWADWLEGAELAVESASRLNDAEALGVARHMRSWPLRESRRLTEAIEESVAALSLLQGVPGAEVSRADVLSHLGTLYRETHRYDEAEDCLRQAVEIFRAAADAHGEGLVLRTLGHVQFWRRDLDDAAATLTRAVDLLRSAGDRAAEGWSHNNLTSVRGAQWRYTEAERHHQQALNLFEQIEHRQGQAWAHNHLGRILRQYGRTDEAVEHNREALRTFEDIGDLYGKGWALLHLGAALQDIDRLQSAQQIFAAMDVPEHEGLGTSLMWQGHFLGDAAALNEAIGYFEVVGSLTGHGSALRERADIERAAGDVQAAARSYEEALTYLRRAADPHGEALALLGLAGIDPEGGHAMVAEAIMARLGLRIP</sequence>
<dbReference type="InterPro" id="IPR019734">
    <property type="entry name" value="TPR_rpt"/>
</dbReference>
<dbReference type="PRINTS" id="PR00364">
    <property type="entry name" value="DISEASERSIST"/>
</dbReference>
<dbReference type="PANTHER" id="PTHR47691">
    <property type="entry name" value="REGULATOR-RELATED"/>
    <property type="match status" value="1"/>
</dbReference>
<dbReference type="Proteomes" id="UP000680206">
    <property type="component" value="Unassembled WGS sequence"/>
</dbReference>
<dbReference type="PROSITE" id="PS50005">
    <property type="entry name" value="TPR"/>
    <property type="match status" value="1"/>
</dbReference>
<evidence type="ECO:0000313" key="4">
    <source>
        <dbReference type="Proteomes" id="UP000680206"/>
    </source>
</evidence>
<feature type="region of interest" description="Disordered" evidence="2">
    <location>
        <begin position="1"/>
        <end position="23"/>
    </location>
</feature>
<dbReference type="InterPro" id="IPR011990">
    <property type="entry name" value="TPR-like_helical_dom_sf"/>
</dbReference>
<keyword evidence="4" id="KW-1185">Reference proteome</keyword>
<dbReference type="PANTHER" id="PTHR47691:SF3">
    <property type="entry name" value="HTH-TYPE TRANSCRIPTIONAL REGULATOR RV0890C-RELATED"/>
    <property type="match status" value="1"/>
</dbReference>
<dbReference type="SUPFAM" id="SSF48452">
    <property type="entry name" value="TPR-like"/>
    <property type="match status" value="1"/>
</dbReference>
<dbReference type="EMBL" id="JAGEPF010000001">
    <property type="protein sequence ID" value="MBO2456345.1"/>
    <property type="molecule type" value="Genomic_DNA"/>
</dbReference>
<gene>
    <name evidence="3" type="ORF">J4709_01915</name>
</gene>
<proteinExistence type="predicted"/>
<dbReference type="Gene3D" id="1.25.40.10">
    <property type="entry name" value="Tetratricopeptide repeat domain"/>
    <property type="match status" value="2"/>
</dbReference>
<dbReference type="SMART" id="SM00028">
    <property type="entry name" value="TPR"/>
    <property type="match status" value="5"/>
</dbReference>
<name>A0ABS3RHY3_9ACTN</name>
<comment type="caution">
    <text evidence="3">The sequence shown here is derived from an EMBL/GenBank/DDBJ whole genome shotgun (WGS) entry which is preliminary data.</text>
</comment>
<dbReference type="InterPro" id="IPR027417">
    <property type="entry name" value="P-loop_NTPase"/>
</dbReference>
<dbReference type="Pfam" id="PF13424">
    <property type="entry name" value="TPR_12"/>
    <property type="match status" value="2"/>
</dbReference>
<keyword evidence="1" id="KW-0802">TPR repeat</keyword>
<feature type="repeat" description="TPR" evidence="1">
    <location>
        <begin position="529"/>
        <end position="562"/>
    </location>
</feature>
<reference evidence="3 4" key="1">
    <citation type="submission" date="2021-03" db="EMBL/GenBank/DDBJ databases">
        <title>Actinomadura violae sp. nov., isolated from lichen in Thailand.</title>
        <authorList>
            <person name="Kanchanasin P."/>
            <person name="Saeng-In P."/>
            <person name="Phongsopitanun W."/>
            <person name="Yuki M."/>
            <person name="Kudo T."/>
            <person name="Ohkuma M."/>
            <person name="Tanasupawat S."/>
        </authorList>
    </citation>
    <scope>NUCLEOTIDE SEQUENCE [LARGE SCALE GENOMIC DNA]</scope>
    <source>
        <strain evidence="3 4">LCR2-06</strain>
    </source>
</reference>
<evidence type="ECO:0000313" key="3">
    <source>
        <dbReference type="EMBL" id="MBO2456345.1"/>
    </source>
</evidence>
<dbReference type="Gene3D" id="1.10.8.430">
    <property type="entry name" value="Helical domain of apoptotic protease-activating factors"/>
    <property type="match status" value="1"/>
</dbReference>